<dbReference type="Proteomes" id="UP000808337">
    <property type="component" value="Unassembled WGS sequence"/>
</dbReference>
<protein>
    <recommendedName>
        <fullName evidence="4">Lipoprotein</fullName>
    </recommendedName>
</protein>
<gene>
    <name evidence="2" type="ORF">IPP15_05395</name>
</gene>
<sequence length="388" mass="44323">MKNLLLLTITLAMMSACASADKMLERGDYDGLINLATKKLSGKKKKDEYVIALEKGFEKVTKSNMATIESLKNSDRPEDWEDIMDIARDIDRRQEKIEPFLPLISVSGYHAKFTFVHTDQILSEAKITAVNLYEKRLDDMVNAARKGNKKQARAAFNLIDHICSITDKYYKPELRDEMWGLGINKILLQIENNSNTIMPAGFEEEILSADFANMGGSWDRYYTEIDEDMKIDYKVVLKILDIATTHDEISERQQAYSKNIVDGWEYVLDDRGNVKKDSLGNDIKKDKYITVKATVVETLQSKKAHIHARIDITNAKTNARIYSQPMDVEDAFNHTARNFFGDERALDNQLRTRIPPIAFPSDASIIWDAFKGLKPKFFDEVKRANLSA</sequence>
<evidence type="ECO:0000313" key="2">
    <source>
        <dbReference type="EMBL" id="MBK9981850.1"/>
    </source>
</evidence>
<name>A0A9D7XN46_9BACT</name>
<evidence type="ECO:0000313" key="3">
    <source>
        <dbReference type="Proteomes" id="UP000808337"/>
    </source>
</evidence>
<comment type="caution">
    <text evidence="2">The sequence shown here is derived from an EMBL/GenBank/DDBJ whole genome shotgun (WGS) entry which is preliminary data.</text>
</comment>
<proteinExistence type="predicted"/>
<dbReference type="AlphaFoldDB" id="A0A9D7XN46"/>
<keyword evidence="1" id="KW-0732">Signal</keyword>
<accession>A0A9D7XN46</accession>
<organism evidence="2 3">
    <name type="scientific">Candidatus Opimibacter skivensis</name>
    <dbReference type="NCBI Taxonomy" id="2982028"/>
    <lineage>
        <taxon>Bacteria</taxon>
        <taxon>Pseudomonadati</taxon>
        <taxon>Bacteroidota</taxon>
        <taxon>Saprospiria</taxon>
        <taxon>Saprospirales</taxon>
        <taxon>Saprospiraceae</taxon>
        <taxon>Candidatus Opimibacter</taxon>
    </lineage>
</organism>
<dbReference type="EMBL" id="JADKGY010000001">
    <property type="protein sequence ID" value="MBK9981850.1"/>
    <property type="molecule type" value="Genomic_DNA"/>
</dbReference>
<feature type="signal peptide" evidence="1">
    <location>
        <begin position="1"/>
        <end position="20"/>
    </location>
</feature>
<feature type="chain" id="PRO_5038680686" description="Lipoprotein" evidence="1">
    <location>
        <begin position="21"/>
        <end position="388"/>
    </location>
</feature>
<reference evidence="2 3" key="1">
    <citation type="submission" date="2020-10" db="EMBL/GenBank/DDBJ databases">
        <title>Connecting structure to function with the recovery of over 1000 high-quality activated sludge metagenome-assembled genomes encoding full-length rRNA genes using long-read sequencing.</title>
        <authorList>
            <person name="Singleton C.M."/>
            <person name="Petriglieri F."/>
            <person name="Kristensen J.M."/>
            <person name="Kirkegaard R.H."/>
            <person name="Michaelsen T.Y."/>
            <person name="Andersen M.H."/>
            <person name="Karst S.M."/>
            <person name="Dueholm M.S."/>
            <person name="Nielsen P.H."/>
            <person name="Albertsen M."/>
        </authorList>
    </citation>
    <scope>NUCLEOTIDE SEQUENCE [LARGE SCALE GENOMIC DNA]</scope>
    <source>
        <strain evidence="2">Ribe_18-Q3-R11-54_MAXAC.273</strain>
    </source>
</reference>
<evidence type="ECO:0000256" key="1">
    <source>
        <dbReference type="SAM" id="SignalP"/>
    </source>
</evidence>
<evidence type="ECO:0008006" key="4">
    <source>
        <dbReference type="Google" id="ProtNLM"/>
    </source>
</evidence>
<dbReference type="PROSITE" id="PS51257">
    <property type="entry name" value="PROKAR_LIPOPROTEIN"/>
    <property type="match status" value="1"/>
</dbReference>